<dbReference type="Gene3D" id="2.30.130.40">
    <property type="entry name" value="LON domain-like"/>
    <property type="match status" value="1"/>
</dbReference>
<feature type="region of interest" description="Disordered" evidence="1">
    <location>
        <begin position="573"/>
        <end position="608"/>
    </location>
</feature>
<dbReference type="OrthoDB" id="5922at2759"/>
<dbReference type="PANTHER" id="PTHR23327:SF42">
    <property type="entry name" value="LON PEPTIDASE N-TERMINAL DOMAIN AND RING FINGER PROTEIN C14F5.10C"/>
    <property type="match status" value="1"/>
</dbReference>
<organism evidence="3 4">
    <name type="scientific">Porphyridium purpureum</name>
    <name type="common">Red alga</name>
    <name type="synonym">Porphyridium cruentum</name>
    <dbReference type="NCBI Taxonomy" id="35688"/>
    <lineage>
        <taxon>Eukaryota</taxon>
        <taxon>Rhodophyta</taxon>
        <taxon>Bangiophyceae</taxon>
        <taxon>Porphyridiales</taxon>
        <taxon>Porphyridiaceae</taxon>
        <taxon>Porphyridium</taxon>
    </lineage>
</organism>
<accession>A0A5J4Z6D4</accession>
<evidence type="ECO:0000259" key="2">
    <source>
        <dbReference type="PROSITE" id="PS51787"/>
    </source>
</evidence>
<keyword evidence="4" id="KW-1185">Reference proteome</keyword>
<dbReference type="SMART" id="SM00464">
    <property type="entry name" value="LON"/>
    <property type="match status" value="1"/>
</dbReference>
<dbReference type="EMBL" id="VRMN01000001">
    <property type="protein sequence ID" value="KAA8498393.1"/>
    <property type="molecule type" value="Genomic_DNA"/>
</dbReference>
<dbReference type="GO" id="GO:0061630">
    <property type="term" value="F:ubiquitin protein ligase activity"/>
    <property type="evidence" value="ECO:0007669"/>
    <property type="project" value="TreeGrafter"/>
</dbReference>
<feature type="domain" description="Lon N-terminal" evidence="2">
    <location>
        <begin position="365"/>
        <end position="564"/>
    </location>
</feature>
<dbReference type="InterPro" id="IPR013083">
    <property type="entry name" value="Znf_RING/FYVE/PHD"/>
</dbReference>
<dbReference type="Gene3D" id="3.30.40.10">
    <property type="entry name" value="Zinc/RING finger domain, C3HC4 (zinc finger)"/>
    <property type="match status" value="1"/>
</dbReference>
<dbReference type="SUPFAM" id="SSF88697">
    <property type="entry name" value="PUA domain-like"/>
    <property type="match status" value="1"/>
</dbReference>
<proteinExistence type="predicted"/>
<dbReference type="PANTHER" id="PTHR23327">
    <property type="entry name" value="RING FINGER PROTEIN 127"/>
    <property type="match status" value="1"/>
</dbReference>
<sequence length="608" mass="68130">MQQSKRLQAWNDVLRTRLSVEKRVAALQVFLELCAERFGRGAAAPLAIRGCEDEGCLDDATWLCPVCSVVPLHPTTTVKGRTLCEQCYKAVRGEPYYADFFVPGVDATDPVPDIKLKWLVPRLLDRTRCSSVGISETVELSSEKLRGLSPDAAAKECVQLAARLLKQGRVAESIQKIVLMLQIPRRTSRYMTICALDTLSEALRVSEEKAVFLAAVGVHETYGDVAASIFPEGEAHLDALPSNIATEKVTQDVREEFECLLCSCLVYKPTTLPSGHSLCQQCVIRCLEVTDPSTGMAAPPICPMTRMPLQAYVAWFHSNDWLSGEPQLANRMLAWLCEQCLPEEFAKRQEDVAREAAEMSQSTANRFFPIFVLSVSFPGLPCNLHIFEPRYRLMMRRAIAGDRKFGICTHGDVSMLAGNRADADMPFASIGTMMHITSQSVLPDGRSFIETVGYKRFRVLERGMLDGYHQARIEYMDDPSPTDEDRQVAFRLNETFQHFVNPQTMSLVEDSLGRYPDPSREPFLLAYWIASVFFSRNPVEQYRALTQSPPTYLHRLNDLLTRFDAINLNGTVHVDVDGGSDPDDDEDEDQDEDQDDGMEEDASDNNPD</sequence>
<evidence type="ECO:0000313" key="3">
    <source>
        <dbReference type="EMBL" id="KAA8498393.1"/>
    </source>
</evidence>
<dbReference type="AlphaFoldDB" id="A0A5J4Z6D4"/>
<dbReference type="SUPFAM" id="SSF57850">
    <property type="entry name" value="RING/U-box"/>
    <property type="match status" value="1"/>
</dbReference>
<comment type="caution">
    <text evidence="3">The sequence shown here is derived from an EMBL/GenBank/DDBJ whole genome shotgun (WGS) entry which is preliminary data.</text>
</comment>
<gene>
    <name evidence="3" type="ORF">FVE85_5978</name>
</gene>
<name>A0A5J4Z6D4_PORPP</name>
<protein>
    <submittedName>
        <fullName evidence="3">LON peptidase N-terminal domain and RING finger protein 1</fullName>
    </submittedName>
</protein>
<dbReference type="InterPro" id="IPR003111">
    <property type="entry name" value="Lon_prtase_N"/>
</dbReference>
<dbReference type="Pfam" id="PF02190">
    <property type="entry name" value="LON_substr_bdg"/>
    <property type="match status" value="1"/>
</dbReference>
<reference evidence="4" key="1">
    <citation type="journal article" date="2019" name="Nat. Commun.">
        <title>Expansion of phycobilisome linker gene families in mesophilic red algae.</title>
        <authorList>
            <person name="Lee J."/>
            <person name="Kim D."/>
            <person name="Bhattacharya D."/>
            <person name="Yoon H.S."/>
        </authorList>
    </citation>
    <scope>NUCLEOTIDE SEQUENCE [LARGE SCALE GENOMIC DNA]</scope>
    <source>
        <strain evidence="4">CCMP 1328</strain>
    </source>
</reference>
<dbReference type="Proteomes" id="UP000324585">
    <property type="component" value="Unassembled WGS sequence"/>
</dbReference>
<dbReference type="PROSITE" id="PS51787">
    <property type="entry name" value="LON_N"/>
    <property type="match status" value="1"/>
</dbReference>
<dbReference type="InterPro" id="IPR015947">
    <property type="entry name" value="PUA-like_sf"/>
</dbReference>
<evidence type="ECO:0000313" key="4">
    <source>
        <dbReference type="Proteomes" id="UP000324585"/>
    </source>
</evidence>
<evidence type="ECO:0000256" key="1">
    <source>
        <dbReference type="SAM" id="MobiDB-lite"/>
    </source>
</evidence>
<feature type="compositionally biased region" description="Acidic residues" evidence="1">
    <location>
        <begin position="578"/>
        <end position="608"/>
    </location>
</feature>
<dbReference type="InterPro" id="IPR046336">
    <property type="entry name" value="Lon_prtase_N_sf"/>
</dbReference>